<accession>A0A640UTL6</accession>
<comment type="caution">
    <text evidence="8">The sequence shown here is derived from an EMBL/GenBank/DDBJ whole genome shotgun (WGS) entry which is preliminary data.</text>
</comment>
<evidence type="ECO:0000313" key="8">
    <source>
        <dbReference type="EMBL" id="GFE39488.1"/>
    </source>
</evidence>
<protein>
    <submittedName>
        <fullName evidence="8">Transporter</fullName>
    </submittedName>
</protein>
<dbReference type="InterPro" id="IPR040177">
    <property type="entry name" value="SLC30A9"/>
</dbReference>
<dbReference type="InterPro" id="IPR058533">
    <property type="entry name" value="Cation_efflux_TM"/>
</dbReference>
<dbReference type="Proteomes" id="UP000431826">
    <property type="component" value="Unassembled WGS sequence"/>
</dbReference>
<proteinExistence type="predicted"/>
<dbReference type="AlphaFoldDB" id="A0A640UTL6"/>
<evidence type="ECO:0000256" key="3">
    <source>
        <dbReference type="ARBA" id="ARBA00022692"/>
    </source>
</evidence>
<keyword evidence="5 6" id="KW-0472">Membrane</keyword>
<gene>
    <name evidence="8" type="ORF">Stube_41610</name>
</gene>
<dbReference type="InterPro" id="IPR027469">
    <property type="entry name" value="Cation_efflux_TMD_sf"/>
</dbReference>
<evidence type="ECO:0000256" key="6">
    <source>
        <dbReference type="SAM" id="Phobius"/>
    </source>
</evidence>
<evidence type="ECO:0000256" key="5">
    <source>
        <dbReference type="ARBA" id="ARBA00023136"/>
    </source>
</evidence>
<dbReference type="NCBIfam" id="TIGR01297">
    <property type="entry name" value="CDF"/>
    <property type="match status" value="1"/>
</dbReference>
<organism evidence="8 9">
    <name type="scientific">Streptomyces tubercidicus</name>
    <dbReference type="NCBI Taxonomy" id="47759"/>
    <lineage>
        <taxon>Bacteria</taxon>
        <taxon>Bacillati</taxon>
        <taxon>Actinomycetota</taxon>
        <taxon>Actinomycetes</taxon>
        <taxon>Kitasatosporales</taxon>
        <taxon>Streptomycetaceae</taxon>
        <taxon>Streptomyces</taxon>
    </lineage>
</organism>
<dbReference type="Pfam" id="PF01545">
    <property type="entry name" value="Cation_efflux"/>
    <property type="match status" value="1"/>
</dbReference>
<name>A0A640UTL6_9ACTN</name>
<keyword evidence="2" id="KW-0813">Transport</keyword>
<feature type="domain" description="Cation efflux protein transmembrane" evidence="7">
    <location>
        <begin position="11"/>
        <end position="218"/>
    </location>
</feature>
<keyword evidence="4 6" id="KW-1133">Transmembrane helix</keyword>
<feature type="transmembrane region" description="Helical" evidence="6">
    <location>
        <begin position="161"/>
        <end position="183"/>
    </location>
</feature>
<keyword evidence="3 6" id="KW-0812">Transmembrane</keyword>
<dbReference type="GO" id="GO:0006829">
    <property type="term" value="P:zinc ion transport"/>
    <property type="evidence" value="ECO:0007669"/>
    <property type="project" value="InterPro"/>
</dbReference>
<dbReference type="GeneID" id="96285253"/>
<dbReference type="InterPro" id="IPR036837">
    <property type="entry name" value="Cation_efflux_CTD_sf"/>
</dbReference>
<dbReference type="PANTHER" id="PTHR13414:SF9">
    <property type="entry name" value="PROTON-COUPLED ZINC ANTIPORTER SLC30A9, MITOCHONDRIAL"/>
    <property type="match status" value="1"/>
</dbReference>
<evidence type="ECO:0000256" key="1">
    <source>
        <dbReference type="ARBA" id="ARBA00004141"/>
    </source>
</evidence>
<evidence type="ECO:0000313" key="9">
    <source>
        <dbReference type="Proteomes" id="UP000431826"/>
    </source>
</evidence>
<dbReference type="SUPFAM" id="SSF161111">
    <property type="entry name" value="Cation efflux protein transmembrane domain-like"/>
    <property type="match status" value="1"/>
</dbReference>
<evidence type="ECO:0000256" key="2">
    <source>
        <dbReference type="ARBA" id="ARBA00022448"/>
    </source>
</evidence>
<feature type="transmembrane region" description="Helical" evidence="6">
    <location>
        <begin position="112"/>
        <end position="134"/>
    </location>
</feature>
<dbReference type="SUPFAM" id="SSF160240">
    <property type="entry name" value="Cation efflux protein cytoplasmic domain-like"/>
    <property type="match status" value="1"/>
</dbReference>
<dbReference type="GO" id="GO:0016020">
    <property type="term" value="C:membrane"/>
    <property type="evidence" value="ECO:0007669"/>
    <property type="project" value="UniProtKB-SubCell"/>
</dbReference>
<dbReference type="RefSeq" id="WP_159745379.1">
    <property type="nucleotide sequence ID" value="NZ_BLIR01000001.1"/>
</dbReference>
<dbReference type="Gene3D" id="1.20.1510.10">
    <property type="entry name" value="Cation efflux protein transmembrane domain"/>
    <property type="match status" value="1"/>
</dbReference>
<dbReference type="EMBL" id="BLIR01000001">
    <property type="protein sequence ID" value="GFE39488.1"/>
    <property type="molecule type" value="Genomic_DNA"/>
</dbReference>
<feature type="transmembrane region" description="Helical" evidence="6">
    <location>
        <begin position="189"/>
        <end position="210"/>
    </location>
</feature>
<dbReference type="PANTHER" id="PTHR13414">
    <property type="entry name" value="HUEL-CATION TRANSPORTER"/>
    <property type="match status" value="1"/>
</dbReference>
<sequence length="319" mass="33444">MSASGGTKAIVAALGANLAIAAAKFVAFAFSGSSSMLAEGVHSIADSGNQGLLLLGGKKAKRAATAEHPFGYGRERYIYGFLVSIVLFTIGGVFALYEGYEKIHEPHALDNWYWPVGVLVFAIIAEGFSFRTAIKESNELRGQQTWAQFVRRAKAPELPVVLLEDFGALVGLVLALGGVGLTLATGDGIWDGIGTMCIGALLVLIALVLAAETKSLLLGEAAGPEQVAKIRAAVVDGEVVTRVIHMRTLHLGPDELLVAAKIAVQHDDTATEIARAINAAESRIREAVPIARVIYLEPDIYDETAAAAGADPSKTPGGQ</sequence>
<evidence type="ECO:0000256" key="4">
    <source>
        <dbReference type="ARBA" id="ARBA00022989"/>
    </source>
</evidence>
<evidence type="ECO:0000259" key="7">
    <source>
        <dbReference type="Pfam" id="PF01545"/>
    </source>
</evidence>
<keyword evidence="9" id="KW-1185">Reference proteome</keyword>
<comment type="subcellular location">
    <subcellularLocation>
        <location evidence="1">Membrane</location>
        <topology evidence="1">Multi-pass membrane protein</topology>
    </subcellularLocation>
</comment>
<feature type="transmembrane region" description="Helical" evidence="6">
    <location>
        <begin position="6"/>
        <end position="30"/>
    </location>
</feature>
<feature type="transmembrane region" description="Helical" evidence="6">
    <location>
        <begin position="77"/>
        <end position="97"/>
    </location>
</feature>
<dbReference type="OrthoDB" id="9806522at2"/>
<dbReference type="GO" id="GO:0008324">
    <property type="term" value="F:monoatomic cation transmembrane transporter activity"/>
    <property type="evidence" value="ECO:0007669"/>
    <property type="project" value="InterPro"/>
</dbReference>
<dbReference type="InterPro" id="IPR002524">
    <property type="entry name" value="Cation_efflux"/>
</dbReference>
<reference evidence="8 9" key="1">
    <citation type="submission" date="2019-12" db="EMBL/GenBank/DDBJ databases">
        <title>Whole genome shotgun sequence of Streptomyces tubercidicus NBRC 13090.</title>
        <authorList>
            <person name="Ichikawa N."/>
            <person name="Kimura A."/>
            <person name="Kitahashi Y."/>
            <person name="Komaki H."/>
            <person name="Tamura T."/>
        </authorList>
    </citation>
    <scope>NUCLEOTIDE SEQUENCE [LARGE SCALE GENOMIC DNA]</scope>
    <source>
        <strain evidence="8 9">NBRC 13090</strain>
    </source>
</reference>